<dbReference type="PROSITE" id="PS50075">
    <property type="entry name" value="CARRIER"/>
    <property type="match status" value="2"/>
</dbReference>
<proteinExistence type="inferred from homology"/>
<gene>
    <name evidence="11" type="ORF">Lery_1668</name>
</gene>
<dbReference type="SUPFAM" id="SSF52151">
    <property type="entry name" value="FabD/lysophospholipase-like"/>
    <property type="match status" value="1"/>
</dbReference>
<keyword evidence="12" id="KW-1185">Reference proteome</keyword>
<dbReference type="InterPro" id="IPR016035">
    <property type="entry name" value="Acyl_Trfase/lysoPLipase"/>
</dbReference>
<dbReference type="InterPro" id="IPR001227">
    <property type="entry name" value="Ac_transferase_dom_sf"/>
</dbReference>
<dbReference type="GO" id="GO:0031177">
    <property type="term" value="F:phosphopantetheine binding"/>
    <property type="evidence" value="ECO:0007669"/>
    <property type="project" value="InterPro"/>
</dbReference>
<reference evidence="11 12" key="1">
    <citation type="submission" date="2015-11" db="EMBL/GenBank/DDBJ databases">
        <title>Genomic analysis of 38 Legionella species identifies large and diverse effector repertoires.</title>
        <authorList>
            <person name="Burstein D."/>
            <person name="Amaro F."/>
            <person name="Zusman T."/>
            <person name="Lifshitz Z."/>
            <person name="Cohen O."/>
            <person name="Gilbert J.A."/>
            <person name="Pupko T."/>
            <person name="Shuman H.A."/>
            <person name="Segal G."/>
        </authorList>
    </citation>
    <scope>NUCLEOTIDE SEQUENCE [LARGE SCALE GENOMIC DNA]</scope>
    <source>
        <strain evidence="11 12">SE-32A-C8</strain>
    </source>
</reference>
<dbReference type="Gene3D" id="3.30.70.3290">
    <property type="match status" value="1"/>
</dbReference>
<evidence type="ECO:0000256" key="1">
    <source>
        <dbReference type="ARBA" id="ARBA00001957"/>
    </source>
</evidence>
<dbReference type="GO" id="GO:0004315">
    <property type="term" value="F:3-oxoacyl-[acyl-carrier-protein] synthase activity"/>
    <property type="evidence" value="ECO:0007669"/>
    <property type="project" value="InterPro"/>
</dbReference>
<dbReference type="InterPro" id="IPR020841">
    <property type="entry name" value="PKS_Beta-ketoAc_synthase_dom"/>
</dbReference>
<dbReference type="SMART" id="SM00825">
    <property type="entry name" value="PKS_KS"/>
    <property type="match status" value="1"/>
</dbReference>
<dbReference type="InterPro" id="IPR006162">
    <property type="entry name" value="Ppantetheine_attach_site"/>
</dbReference>
<evidence type="ECO:0000256" key="7">
    <source>
        <dbReference type="ARBA" id="ARBA00022679"/>
    </source>
</evidence>
<organism evidence="11 12">
    <name type="scientific">Legionella erythra</name>
    <dbReference type="NCBI Taxonomy" id="448"/>
    <lineage>
        <taxon>Bacteria</taxon>
        <taxon>Pseudomonadati</taxon>
        <taxon>Pseudomonadota</taxon>
        <taxon>Gammaproteobacteria</taxon>
        <taxon>Legionellales</taxon>
        <taxon>Legionellaceae</taxon>
        <taxon>Legionella</taxon>
    </lineage>
</organism>
<dbReference type="InterPro" id="IPR014043">
    <property type="entry name" value="Acyl_transferase_dom"/>
</dbReference>
<evidence type="ECO:0000313" key="12">
    <source>
        <dbReference type="Proteomes" id="UP000054773"/>
    </source>
</evidence>
<dbReference type="InterPro" id="IPR045851">
    <property type="entry name" value="AMP-bd_C_sf"/>
</dbReference>
<evidence type="ECO:0000259" key="10">
    <source>
        <dbReference type="PROSITE" id="PS52004"/>
    </source>
</evidence>
<dbReference type="GO" id="GO:0005886">
    <property type="term" value="C:plasma membrane"/>
    <property type="evidence" value="ECO:0007669"/>
    <property type="project" value="TreeGrafter"/>
</dbReference>
<dbReference type="SMART" id="SM00822">
    <property type="entry name" value="PKS_KR"/>
    <property type="match status" value="1"/>
</dbReference>
<dbReference type="InterPro" id="IPR040097">
    <property type="entry name" value="FAAL/FAAC"/>
</dbReference>
<dbReference type="Pfam" id="PF00668">
    <property type="entry name" value="Condensation"/>
    <property type="match status" value="2"/>
</dbReference>
<dbReference type="CDD" id="cd00833">
    <property type="entry name" value="PKS"/>
    <property type="match status" value="1"/>
</dbReference>
<keyword evidence="7" id="KW-0808">Transferase</keyword>
<feature type="domain" description="Carrier" evidence="9">
    <location>
        <begin position="2002"/>
        <end position="2080"/>
    </location>
</feature>
<dbReference type="InterPro" id="IPR016039">
    <property type="entry name" value="Thiolase-like"/>
</dbReference>
<dbReference type="PROSITE" id="PS52004">
    <property type="entry name" value="KS3_2"/>
    <property type="match status" value="1"/>
</dbReference>
<dbReference type="InterPro" id="IPR014030">
    <property type="entry name" value="Ketoacyl_synth_N"/>
</dbReference>
<dbReference type="InterPro" id="IPR050091">
    <property type="entry name" value="PKS_NRPS_Biosynth_Enz"/>
</dbReference>
<comment type="cofactor">
    <cofactor evidence="1">
        <name>pantetheine 4'-phosphate</name>
        <dbReference type="ChEBI" id="CHEBI:47942"/>
    </cofactor>
</comment>
<evidence type="ECO:0000256" key="4">
    <source>
        <dbReference type="ARBA" id="ARBA00006484"/>
    </source>
</evidence>
<dbReference type="Gene3D" id="3.40.47.10">
    <property type="match status" value="1"/>
</dbReference>
<dbReference type="Pfam" id="PF00501">
    <property type="entry name" value="AMP-binding"/>
    <property type="match status" value="1"/>
</dbReference>
<evidence type="ECO:0000256" key="6">
    <source>
        <dbReference type="ARBA" id="ARBA00022553"/>
    </source>
</evidence>
<dbReference type="SUPFAM" id="SSF53901">
    <property type="entry name" value="Thiolase-like"/>
    <property type="match status" value="1"/>
</dbReference>
<dbReference type="Gene3D" id="3.40.50.720">
    <property type="entry name" value="NAD(P)-binding Rossmann-like Domain"/>
    <property type="match status" value="1"/>
</dbReference>
<dbReference type="Pfam" id="PF00109">
    <property type="entry name" value="ketoacyl-synt"/>
    <property type="match status" value="1"/>
</dbReference>
<dbReference type="InterPro" id="IPR036736">
    <property type="entry name" value="ACP-like_sf"/>
</dbReference>
<dbReference type="Gene3D" id="1.10.1200.10">
    <property type="entry name" value="ACP-like"/>
    <property type="match status" value="2"/>
</dbReference>
<dbReference type="Gene3D" id="3.40.50.12780">
    <property type="entry name" value="N-terminal domain of ligase-like"/>
    <property type="match status" value="1"/>
</dbReference>
<accession>A0A0W0TR55</accession>
<dbReference type="GO" id="GO:0004312">
    <property type="term" value="F:fatty acid synthase activity"/>
    <property type="evidence" value="ECO:0007669"/>
    <property type="project" value="TreeGrafter"/>
</dbReference>
<dbReference type="InterPro" id="IPR016036">
    <property type="entry name" value="Malonyl_transacylase_ACP-bd"/>
</dbReference>
<dbReference type="PANTHER" id="PTHR43775">
    <property type="entry name" value="FATTY ACID SYNTHASE"/>
    <property type="match status" value="1"/>
</dbReference>
<dbReference type="PROSITE" id="PS00455">
    <property type="entry name" value="AMP_BINDING"/>
    <property type="match status" value="1"/>
</dbReference>
<name>A0A0W0TR55_LEGER</name>
<evidence type="ECO:0000256" key="2">
    <source>
        <dbReference type="ARBA" id="ARBA00005194"/>
    </source>
</evidence>
<comment type="pathway">
    <text evidence="2">Lipid metabolism; fatty acid biosynthesis.</text>
</comment>
<dbReference type="EMBL" id="LNYA01000024">
    <property type="protein sequence ID" value="KTC97829.1"/>
    <property type="molecule type" value="Genomic_DNA"/>
</dbReference>
<dbReference type="SUPFAM" id="SSF47336">
    <property type="entry name" value="ACP-like"/>
    <property type="match status" value="2"/>
</dbReference>
<feature type="domain" description="Ketosynthase family 3 (KS3)" evidence="10">
    <location>
        <begin position="684"/>
        <end position="1109"/>
    </location>
</feature>
<dbReference type="UniPathway" id="UPA00094"/>
<dbReference type="InterPro" id="IPR014031">
    <property type="entry name" value="Ketoacyl_synth_C"/>
</dbReference>
<sequence length="2925" mass="329231">MMVASLENMLLDQIMHYAQIQPDKIAFKFLEENYKTSQTLTYGQLAKHVASLTDVILNAQQHRNLPLTQQPILLIFDSSLEYILAFLAVLNSGNIAITAYPPRQVRHLNRLLKIIENSHTSLVLTTEQIKNYCQLNQFAFPSSSEVMAIEQLQEKRILFGGVKPVVTPDFTAFLQYTSGSTGAPKGVIVTHKNMSANLNLMRDLVGEATLEKCISWLPIFHDMGLMGNTLLPLYLGGTSVFMAPLTFIKNPLFWLTTMSQEKGTYSMAPNFAYDLAADALENTDVSSLNLDFSNVRCLVNGAEPVKPKTVRRFEQLLAPFGLAKNTMKTGYGMAETTLCISFESRRKRFIKVDRRSLEQGVIAGGEKSTRQTELVCCGVITNSYQLRIVDPLTQQTLPSNQVGEIWVQGHSVASGYYNNPEQTRETFHAFTRDRQEGPFLRTGDLGFVTPDGVLIVCGRVKDLMIINGRNIYPQDIEMACYESDPALIMDSAAAFSLDNERSEVCVLIGEVTPGLQEADYQRILQQIKRAVFDSADIVPHDIVLIPPRKIFKTSSGKIQRRACKNAYLHDEFEVIARLNPPLESMEGNNIAQPKQVDNAVIHWLKQWISEQTKIPITQIDSYKAFADYGLSSVALVTMVGELEKFLQKPLDPWLVWEFPTISRLSEQLVAKNRQVIPDEETAVYEPIAIIGMHGLFPGKEDTIEGVDALWENLKANKDNITPIPLDRWDNRLYFDSDPEKKGHMYCSAGGFLSRIDHFDAKFFNISPREAAYLDPQQRLLLQATWHALEDAGMTADSLKNSKTGIYIGISTHDYDQLIHQQVPLEELNLYQATGTSFSTAAGRLAYFLGAQGPCMAIDTACSSSLVSIHQASRSLQNGDCSLAIAGGVNLMLSPKGSIIFCKSHMLSPRNRCSTFDVSADGYVRGEGVGIVILKKLADAIHDGNSIYAVIHGSAVNQDGASNGLTAPNLQAQIDVIQTALRRANLNAAQITHVEAHGTGTELGDPIEWEGIRRTYGMERNAPLYITSLKTRIGHLEAAAGVAGLIKTALAIRHGQIPAHLHLHQFNPKLHQQDTMQVPAELTDWAVESRYAGVSSFGFSGTNAHLILGEAPKGTSTGEKVIRPNHLWVVSAQEKPTLQAYLQRYLAYGQHRGDSIHFASLCHHLLTKRTHLPYRAFIVAQHTPQWVEKLQGQHWEEGVMTDANAMAWLFTGQGCLQPNVAAELYTTLPPFAAVIDHCCARCQKWLPYDLKEILLNTPSSVDINHTQYAQPALFVYEYALAQWLLKLGLRPRLLLGHSLGEYVAACIAEIMSLDEALSLVCQRAMLFSKWPGDGAMLAIAAEQNVVESLLKEVGNLVIALKNGPGQMVVSGTNKAIAACERACQDKNLRCKKLATSHAFHSPLIEPVAQEFRAIAEAIHYRPAKIPVISNVTGVEIKDGQINGDYWCRHMLQTVEFHQGLNTIQEKGTNLMLEISPKPVLVSQLQDMDNILALGTVSDARRPWPGLLTTLGRLFLRGVDIHWQELDKHQIFVDEPLLKYPFNEKQYWLPRFDKHPEGTTAENNWKSCLYQPQWERLNGQPHPVHAVQGTVLLISRDQNPPIDGYVTRLKETVSAVKVLLYRSSETESLTPYLEQADHLVYLCLTEEGKVEEETAFMMQFSQELLRHWPEKPLFFLTTTDSLTGAALLALLQSVKQEYPAWPLHCLQIDKGTDEHDFDFIFSKKDNHGSLRYRATGDYEQKKIIPLNTFKLADFKITPDDVCLMTGASGDIGQALLETLSALGLQYVVAVGRRENEPRWSALIQERKANGLQLHYCACDVSNAEEVKKLLKNLPTHFPPLTMIIHAAGTTVDKPWLKTTEQEISTILKAKALGAWSLHQATVGYPLKAFICISSISALFGNEGQALYAAANAYLNALVSLRRSQNLAAQSLILGPVKNTGLFKKNEKSLTAYLAERGVTPLTLDELQTVFKQQLDCPQLIVGHFSKPLEGKVLSAEPSARDGRDETVVRPEDILTVAQDILCVAAGDLSVHDNWFEAGMDSIMAAQLAHQLNRKYNRKCLTAKDIFTDSSAAQLAKKIHQALQDSQRALTEPVGSSRFPKTTPLSLQQQEIWNFLKQSTEKEAYQLPIVIRIDTAVSSERLQKALSQVLARHDVLRCSFHEVLGQVSQHIHDECELSLDLSRTDQEAEVAAFFSLPFDLTQAPLIRTKLIKQDEGRYLWLLNFHHLIGDGYTVTAFIHETLRAYEGEFLDGKTPQYREFIAWQWDHVYPALQDSLKSYWYQKLKDIPVTVPFAKDTQTPMEAHIVSESFALQKIKHSLAFLEKHNLSISNFLLANLFDVLLAAFQLEQLGIVVFFSGRQNSELTTVFGDTSNDVVITSRHESDIFTHSQLLQEQILSLEDKQYFRLSLLKELGLNKPMISFDFQRGIELNLKTSLPITIIKTSNVQNYLWGDEPRLLSFKVSLAEDHFKFALKYRADKITKKTAQTLLQQWLTYLLSHEDRLKQDGVANRLSQPASALQTNLWQLLKNHPNGLPYSIPLFNVLNPSVDIEKLNRALQKTIQDNPALRLSFSEKDNNLQWQIHPEACLPIQIITPKNLYEALNSLLVEPIDAKQPPLLKAYLLVPGQDNENRILFFKLHHLVCDGIGAELFLKALEWWYDHADEAVDTAQKDVDYLRRHQPDQSSYRQYLKNYGDYMAKTNTLLSENDWLPWGSQEPEFISGVVYKQIPQALTEKILTFCQKNQFSSYAFYFHMFCRALSALIQQETVYISLVKSNRLTQSKQAMIDYYADNIPVVMRMHSSDKLVRQIKQTQMTIIELIEQHQYALLTEDMKKMDYRQPPFIFNQYKAEHESRLFQSADYLVPILLEQGGNQVTVWNYPNPEKLNLLVRSSQAGDRMGLAFNPRFFNEEEAGLFLQRLLQAIESSLD</sequence>
<dbReference type="CDD" id="cd05931">
    <property type="entry name" value="FAAL"/>
    <property type="match status" value="1"/>
</dbReference>
<dbReference type="InterPro" id="IPR023213">
    <property type="entry name" value="CAT-like_dom_sf"/>
</dbReference>
<dbReference type="InterPro" id="IPR057326">
    <property type="entry name" value="KR_dom"/>
</dbReference>
<dbReference type="SUPFAM" id="SSF52777">
    <property type="entry name" value="CoA-dependent acyltransferases"/>
    <property type="match status" value="4"/>
</dbReference>
<dbReference type="Gene3D" id="3.40.366.10">
    <property type="entry name" value="Malonyl-Coenzyme A Acyl Carrier Protein, domain 2"/>
    <property type="match status" value="1"/>
</dbReference>
<dbReference type="InterPro" id="IPR020806">
    <property type="entry name" value="PKS_PP-bd"/>
</dbReference>
<evidence type="ECO:0000256" key="8">
    <source>
        <dbReference type="ARBA" id="ARBA00054155"/>
    </source>
</evidence>
<keyword evidence="6" id="KW-0597">Phosphoprotein</keyword>
<dbReference type="Pfam" id="PF00698">
    <property type="entry name" value="Acyl_transf_1"/>
    <property type="match status" value="1"/>
</dbReference>
<evidence type="ECO:0000313" key="11">
    <source>
        <dbReference type="EMBL" id="KTC97829.1"/>
    </source>
</evidence>
<dbReference type="STRING" id="448.Lery_1668"/>
<protein>
    <submittedName>
        <fullName evidence="11">Polyketide synthase module</fullName>
    </submittedName>
</protein>
<dbReference type="GO" id="GO:0006633">
    <property type="term" value="P:fatty acid biosynthetic process"/>
    <property type="evidence" value="ECO:0007669"/>
    <property type="project" value="UniProtKB-UniPathway"/>
</dbReference>
<dbReference type="GO" id="GO:0071770">
    <property type="term" value="P:DIM/DIP cell wall layer assembly"/>
    <property type="evidence" value="ECO:0007669"/>
    <property type="project" value="TreeGrafter"/>
</dbReference>
<dbReference type="PROSITE" id="PS00606">
    <property type="entry name" value="KS3_1"/>
    <property type="match status" value="1"/>
</dbReference>
<comment type="function">
    <text evidence="8">Involved in production of the polyketide antibiotic thailandamide.</text>
</comment>
<dbReference type="Pfam" id="PF16197">
    <property type="entry name" value="KAsynt_C_assoc"/>
    <property type="match status" value="1"/>
</dbReference>
<dbReference type="SUPFAM" id="SSF55048">
    <property type="entry name" value="Probable ACP-binding domain of malonyl-CoA ACP transacylase"/>
    <property type="match status" value="1"/>
</dbReference>
<dbReference type="SUPFAM" id="SSF56801">
    <property type="entry name" value="Acetyl-CoA synthetase-like"/>
    <property type="match status" value="1"/>
</dbReference>
<dbReference type="InterPro" id="IPR032821">
    <property type="entry name" value="PKS_assoc"/>
</dbReference>
<dbReference type="InterPro" id="IPR013968">
    <property type="entry name" value="PKS_KR"/>
</dbReference>
<dbReference type="SUPFAM" id="SSF51735">
    <property type="entry name" value="NAD(P)-binding Rossmann-fold domains"/>
    <property type="match status" value="2"/>
</dbReference>
<feature type="domain" description="Carrier" evidence="9">
    <location>
        <begin position="595"/>
        <end position="672"/>
    </location>
</feature>
<dbReference type="SMART" id="SM00827">
    <property type="entry name" value="PKS_AT"/>
    <property type="match status" value="1"/>
</dbReference>
<evidence type="ECO:0000256" key="3">
    <source>
        <dbReference type="ARBA" id="ARBA00006432"/>
    </source>
</evidence>
<dbReference type="FunFam" id="3.40.50.12780:FF:000013">
    <property type="entry name" value="Long-chain-fatty-acid--AMP ligase FadD32"/>
    <property type="match status" value="1"/>
</dbReference>
<dbReference type="InterPro" id="IPR020845">
    <property type="entry name" value="AMP-binding_CS"/>
</dbReference>
<dbReference type="SMART" id="SM00823">
    <property type="entry name" value="PKS_PP"/>
    <property type="match status" value="2"/>
</dbReference>
<dbReference type="Gene3D" id="3.30.559.30">
    <property type="entry name" value="Nonribosomal peptide synthetase, condensation domain"/>
    <property type="match status" value="2"/>
</dbReference>
<comment type="similarity">
    <text evidence="4">Belongs to the short-chain dehydrogenases/reductases (SDR) family.</text>
</comment>
<dbReference type="InterPro" id="IPR001242">
    <property type="entry name" value="Condensation_dom"/>
</dbReference>
<evidence type="ECO:0000256" key="5">
    <source>
        <dbReference type="ARBA" id="ARBA00022450"/>
    </source>
</evidence>
<dbReference type="Pfam" id="PF00550">
    <property type="entry name" value="PP-binding"/>
    <property type="match status" value="2"/>
</dbReference>
<dbReference type="Pfam" id="PF08659">
    <property type="entry name" value="KR"/>
    <property type="match status" value="1"/>
</dbReference>
<dbReference type="GO" id="GO:0005737">
    <property type="term" value="C:cytoplasm"/>
    <property type="evidence" value="ECO:0007669"/>
    <property type="project" value="TreeGrafter"/>
</dbReference>
<dbReference type="Pfam" id="PF02801">
    <property type="entry name" value="Ketoacyl-synt_C"/>
    <property type="match status" value="1"/>
</dbReference>
<dbReference type="PROSITE" id="PS00012">
    <property type="entry name" value="PHOSPHOPANTETHEINE"/>
    <property type="match status" value="2"/>
</dbReference>
<dbReference type="Gene3D" id="3.30.559.10">
    <property type="entry name" value="Chloramphenicol acetyltransferase-like domain"/>
    <property type="match status" value="2"/>
</dbReference>
<dbReference type="InterPro" id="IPR036291">
    <property type="entry name" value="NAD(P)-bd_dom_sf"/>
</dbReference>
<comment type="caution">
    <text evidence="11">The sequence shown here is derived from an EMBL/GenBank/DDBJ whole genome shotgun (WGS) entry which is preliminary data.</text>
</comment>
<dbReference type="FunFam" id="3.40.47.10:FF:000019">
    <property type="entry name" value="Polyketide synthase type I"/>
    <property type="match status" value="1"/>
</dbReference>
<evidence type="ECO:0000259" key="9">
    <source>
        <dbReference type="PROSITE" id="PS50075"/>
    </source>
</evidence>
<dbReference type="Proteomes" id="UP000054773">
    <property type="component" value="Unassembled WGS sequence"/>
</dbReference>
<dbReference type="InterPro" id="IPR042099">
    <property type="entry name" value="ANL_N_sf"/>
</dbReference>
<dbReference type="InterPro" id="IPR009081">
    <property type="entry name" value="PP-bd_ACP"/>
</dbReference>
<dbReference type="PANTHER" id="PTHR43775:SF37">
    <property type="entry name" value="SI:DKEY-61P9.11"/>
    <property type="match status" value="1"/>
</dbReference>
<dbReference type="Gene3D" id="3.30.300.30">
    <property type="match status" value="1"/>
</dbReference>
<dbReference type="InterPro" id="IPR000873">
    <property type="entry name" value="AMP-dep_synth/lig_dom"/>
</dbReference>
<comment type="similarity">
    <text evidence="3">Belongs to the ATP-dependent AMP-binding enzyme family.</text>
</comment>
<dbReference type="InterPro" id="IPR018201">
    <property type="entry name" value="Ketoacyl_synth_AS"/>
</dbReference>
<dbReference type="PATRIC" id="fig|448.7.peg.1736"/>
<keyword evidence="5" id="KW-0596">Phosphopantetheine</keyword>